<dbReference type="EMBL" id="BSYO01000037">
    <property type="protein sequence ID" value="GMH29974.1"/>
    <property type="molecule type" value="Genomic_DNA"/>
</dbReference>
<organism evidence="2 3">
    <name type="scientific">Nepenthes gracilis</name>
    <name type="common">Slender pitcher plant</name>
    <dbReference type="NCBI Taxonomy" id="150966"/>
    <lineage>
        <taxon>Eukaryota</taxon>
        <taxon>Viridiplantae</taxon>
        <taxon>Streptophyta</taxon>
        <taxon>Embryophyta</taxon>
        <taxon>Tracheophyta</taxon>
        <taxon>Spermatophyta</taxon>
        <taxon>Magnoliopsida</taxon>
        <taxon>eudicotyledons</taxon>
        <taxon>Gunneridae</taxon>
        <taxon>Pentapetalae</taxon>
        <taxon>Caryophyllales</taxon>
        <taxon>Nepenthaceae</taxon>
        <taxon>Nepenthes</taxon>
    </lineage>
</organism>
<comment type="caution">
    <text evidence="2">The sequence shown here is derived from an EMBL/GenBank/DDBJ whole genome shotgun (WGS) entry which is preliminary data.</text>
</comment>
<evidence type="ECO:0000313" key="3">
    <source>
        <dbReference type="Proteomes" id="UP001279734"/>
    </source>
</evidence>
<proteinExistence type="predicted"/>
<feature type="compositionally biased region" description="Basic and acidic residues" evidence="1">
    <location>
        <begin position="73"/>
        <end position="84"/>
    </location>
</feature>
<dbReference type="Proteomes" id="UP001279734">
    <property type="component" value="Unassembled WGS sequence"/>
</dbReference>
<dbReference type="AlphaFoldDB" id="A0AAD3TJ04"/>
<sequence length="84" mass="9329">MPQTFLELNRGTNSRIGAPDSRLSSAQARKAEPPCSSSAQGLEEKERGTTEEKKKENEAREPESNPELVVKVKACDKDGKSKRW</sequence>
<evidence type="ECO:0000256" key="1">
    <source>
        <dbReference type="SAM" id="MobiDB-lite"/>
    </source>
</evidence>
<name>A0AAD3TJ04_NEPGR</name>
<gene>
    <name evidence="2" type="ORF">Nepgr_031817</name>
</gene>
<accession>A0AAD3TJ04</accession>
<keyword evidence="3" id="KW-1185">Reference proteome</keyword>
<feature type="region of interest" description="Disordered" evidence="1">
    <location>
        <begin position="1"/>
        <end position="84"/>
    </location>
</feature>
<evidence type="ECO:0000313" key="2">
    <source>
        <dbReference type="EMBL" id="GMH29974.1"/>
    </source>
</evidence>
<protein>
    <submittedName>
        <fullName evidence="2">Uncharacterized protein</fullName>
    </submittedName>
</protein>
<reference evidence="2" key="1">
    <citation type="submission" date="2023-05" db="EMBL/GenBank/DDBJ databases">
        <title>Nepenthes gracilis genome sequencing.</title>
        <authorList>
            <person name="Fukushima K."/>
        </authorList>
    </citation>
    <scope>NUCLEOTIDE SEQUENCE</scope>
    <source>
        <strain evidence="2">SING2019-196</strain>
    </source>
</reference>
<feature type="compositionally biased region" description="Basic and acidic residues" evidence="1">
    <location>
        <begin position="42"/>
        <end position="63"/>
    </location>
</feature>